<dbReference type="EMBL" id="JBBXMP010000309">
    <property type="protein sequence ID" value="KAL0058473.1"/>
    <property type="molecule type" value="Genomic_DNA"/>
</dbReference>
<keyword evidence="2" id="KW-1185">Reference proteome</keyword>
<sequence length="340" mass="37609">MNSNTTIQPPSSQLVNFVPLVQHTLLDSNSNSRLAAGIKLQDPITENHTIPTIQTAGLVFPRSFPFPAGKATSDIDFASLDTPEVWEFLAFLQKMTDDAVNAFDVFVGNRNDAGAGYWQEDGHFVVLSPNPNIDQKHTPDEPSTDDIAMTDAPSAPITLTFQSPQPAFALRELPFAAESPLTPLPNSPEASEMEVIQATGRGFSPEPIDRSLTAPFDFDFDQAPIEPSSGPCRRGPVTIKLFTFPLRKRGHQKMPVEFKLECVPAPCKMGRECPHIFYPSPTSGDWSETEIQLHIERAHRVGPSTQVIACPFSECDWENMGTSRTLSQHVRIQHLAEFER</sequence>
<comment type="caution">
    <text evidence="1">The sequence shown here is derived from an EMBL/GenBank/DDBJ whole genome shotgun (WGS) entry which is preliminary data.</text>
</comment>
<evidence type="ECO:0008006" key="3">
    <source>
        <dbReference type="Google" id="ProtNLM"/>
    </source>
</evidence>
<proteinExistence type="predicted"/>
<accession>A0ABR2ZCF6</accession>
<name>A0ABR2ZCF6_9AGAR</name>
<reference evidence="1 2" key="1">
    <citation type="submission" date="2024-05" db="EMBL/GenBank/DDBJ databases">
        <title>A draft genome resource for the thread blight pathogen Marasmius tenuissimus strain MS-2.</title>
        <authorList>
            <person name="Yulfo-Soto G.E."/>
            <person name="Baruah I.K."/>
            <person name="Amoako-Attah I."/>
            <person name="Bukari Y."/>
            <person name="Meinhardt L.W."/>
            <person name="Bailey B.A."/>
            <person name="Cohen S.P."/>
        </authorList>
    </citation>
    <scope>NUCLEOTIDE SEQUENCE [LARGE SCALE GENOMIC DNA]</scope>
    <source>
        <strain evidence="1 2">MS-2</strain>
    </source>
</reference>
<organism evidence="1 2">
    <name type="scientific">Marasmius tenuissimus</name>
    <dbReference type="NCBI Taxonomy" id="585030"/>
    <lineage>
        <taxon>Eukaryota</taxon>
        <taxon>Fungi</taxon>
        <taxon>Dikarya</taxon>
        <taxon>Basidiomycota</taxon>
        <taxon>Agaricomycotina</taxon>
        <taxon>Agaricomycetes</taxon>
        <taxon>Agaricomycetidae</taxon>
        <taxon>Agaricales</taxon>
        <taxon>Marasmiineae</taxon>
        <taxon>Marasmiaceae</taxon>
        <taxon>Marasmius</taxon>
    </lineage>
</organism>
<protein>
    <recommendedName>
        <fullName evidence="3">C2H2-type domain-containing protein</fullName>
    </recommendedName>
</protein>
<gene>
    <name evidence="1" type="ORF">AAF712_014844</name>
</gene>
<dbReference type="Proteomes" id="UP001437256">
    <property type="component" value="Unassembled WGS sequence"/>
</dbReference>
<evidence type="ECO:0000313" key="2">
    <source>
        <dbReference type="Proteomes" id="UP001437256"/>
    </source>
</evidence>
<evidence type="ECO:0000313" key="1">
    <source>
        <dbReference type="EMBL" id="KAL0058473.1"/>
    </source>
</evidence>